<dbReference type="InterPro" id="IPR016169">
    <property type="entry name" value="FAD-bd_PCMH_sub2"/>
</dbReference>
<dbReference type="GeneID" id="43670344"/>
<proteinExistence type="inferred from homology"/>
<dbReference type="AlphaFoldDB" id="A0A5N7CTC6"/>
<dbReference type="EMBL" id="ML736894">
    <property type="protein sequence ID" value="KAE8397456.1"/>
    <property type="molecule type" value="Genomic_DNA"/>
</dbReference>
<dbReference type="OrthoDB" id="415825at2759"/>
<evidence type="ECO:0000256" key="4">
    <source>
        <dbReference type="ARBA" id="ARBA00023002"/>
    </source>
</evidence>
<accession>A0A5N7CTC6</accession>
<dbReference type="GO" id="GO:0050660">
    <property type="term" value="F:flavin adenine dinucleotide binding"/>
    <property type="evidence" value="ECO:0007669"/>
    <property type="project" value="InterPro"/>
</dbReference>
<evidence type="ECO:0000256" key="3">
    <source>
        <dbReference type="ARBA" id="ARBA00022827"/>
    </source>
</evidence>
<dbReference type="PANTHER" id="PTHR42973">
    <property type="entry name" value="BINDING OXIDOREDUCTASE, PUTATIVE (AFU_ORTHOLOGUE AFUA_1G17690)-RELATED"/>
    <property type="match status" value="1"/>
</dbReference>
<keyword evidence="6" id="KW-1185">Reference proteome</keyword>
<protein>
    <submittedName>
        <fullName evidence="5">FAD binding domain-containing protein</fullName>
    </submittedName>
</protein>
<gene>
    <name evidence="5" type="ORF">BDV37DRAFT_276917</name>
</gene>
<dbReference type="RefSeq" id="XP_031934775.1">
    <property type="nucleotide sequence ID" value="XM_032085653.1"/>
</dbReference>
<organism evidence="5 6">
    <name type="scientific">Aspergillus pseudonomiae</name>
    <dbReference type="NCBI Taxonomy" id="1506151"/>
    <lineage>
        <taxon>Eukaryota</taxon>
        <taxon>Fungi</taxon>
        <taxon>Dikarya</taxon>
        <taxon>Ascomycota</taxon>
        <taxon>Pezizomycotina</taxon>
        <taxon>Eurotiomycetes</taxon>
        <taxon>Eurotiomycetidae</taxon>
        <taxon>Eurotiales</taxon>
        <taxon>Aspergillaceae</taxon>
        <taxon>Aspergillus</taxon>
        <taxon>Aspergillus subgen. Circumdati</taxon>
    </lineage>
</organism>
<dbReference type="Gene3D" id="3.40.462.20">
    <property type="match status" value="1"/>
</dbReference>
<evidence type="ECO:0000313" key="5">
    <source>
        <dbReference type="EMBL" id="KAE8397456.1"/>
    </source>
</evidence>
<dbReference type="InterPro" id="IPR036318">
    <property type="entry name" value="FAD-bd_PCMH-like_sf"/>
</dbReference>
<dbReference type="Proteomes" id="UP000325579">
    <property type="component" value="Unassembled WGS sequence"/>
</dbReference>
<dbReference type="GO" id="GO:0016491">
    <property type="term" value="F:oxidoreductase activity"/>
    <property type="evidence" value="ECO:0007669"/>
    <property type="project" value="UniProtKB-KW"/>
</dbReference>
<sequence>MSDNILWDLPALRATVTPDCEILHDPQDPRFHERLRRWTGIDRRTPHCYYPPPSSIPFVTTCGGHSAWSTIGVEGIIIGLSTKTATLVGGVLSKQVGMRLAKAGLFTALGNGNMVGAIPYFLGGGVSITSSITGFGSDQIVSARLITAKDGEKLIEFFGLVTELTIRAHPLSLLRRQKGLIWIGAFIFPLERATEVAPVMKRLMADAQYEVAGLMMISTPPPTRTPYLVIAARYTGAEEPQVPFKALYDLHPMVVTGGDVPIQNTSDAREVLCAKGDFKQFGVVGLHEFNADGLVRTIDTWKQMVHDCPDAIKTGFNFQWDSRPVKTPEVESAMSLHDIRYWQNNLIWHTEVRNSGKVGAYNNECISIMRGVDQSHFRPYRGQVRLEKLRRLKIEWDAQGAFTRQMLD</sequence>
<evidence type="ECO:0000256" key="2">
    <source>
        <dbReference type="ARBA" id="ARBA00022630"/>
    </source>
</evidence>
<reference evidence="5 6" key="1">
    <citation type="submission" date="2019-04" db="EMBL/GenBank/DDBJ databases">
        <authorList>
            <consortium name="DOE Joint Genome Institute"/>
            <person name="Mondo S."/>
            <person name="Kjaerbolling I."/>
            <person name="Vesth T."/>
            <person name="Frisvad J.C."/>
            <person name="Nybo J.L."/>
            <person name="Theobald S."/>
            <person name="Kildgaard S."/>
            <person name="Isbrandt T."/>
            <person name="Kuo A."/>
            <person name="Sato A."/>
            <person name="Lyhne E.K."/>
            <person name="Kogle M.E."/>
            <person name="Wiebenga A."/>
            <person name="Kun R.S."/>
            <person name="Lubbers R.J."/>
            <person name="Makela M.R."/>
            <person name="Barry K."/>
            <person name="Chovatia M."/>
            <person name="Clum A."/>
            <person name="Daum C."/>
            <person name="Haridas S."/>
            <person name="He G."/>
            <person name="LaButti K."/>
            <person name="Lipzen A."/>
            <person name="Riley R."/>
            <person name="Salamov A."/>
            <person name="Simmons B.A."/>
            <person name="Magnuson J.K."/>
            <person name="Henrissat B."/>
            <person name="Mortensen U.H."/>
            <person name="Larsen T.O."/>
            <person name="Devries R.P."/>
            <person name="Grigoriev I.V."/>
            <person name="Machida M."/>
            <person name="Baker S.E."/>
            <person name="Andersen M.R."/>
            <person name="Cantor M.N."/>
            <person name="Hua S.X."/>
        </authorList>
    </citation>
    <scope>NUCLEOTIDE SEQUENCE [LARGE SCALE GENOMIC DNA]</scope>
    <source>
        <strain evidence="5 6">CBS 119388</strain>
    </source>
</reference>
<name>A0A5N7CTC6_9EURO</name>
<dbReference type="InterPro" id="IPR050416">
    <property type="entry name" value="FAD-linked_Oxidoreductase"/>
</dbReference>
<dbReference type="PANTHER" id="PTHR42973:SF7">
    <property type="entry name" value="FAD-BINDING PCMH-TYPE DOMAIN-CONTAINING PROTEIN"/>
    <property type="match status" value="1"/>
</dbReference>
<keyword evidence="2" id="KW-0285">Flavoprotein</keyword>
<dbReference type="SUPFAM" id="SSF56176">
    <property type="entry name" value="FAD-binding/transporter-associated domain-like"/>
    <property type="match status" value="1"/>
</dbReference>
<keyword evidence="4" id="KW-0560">Oxidoreductase</keyword>
<evidence type="ECO:0000256" key="1">
    <source>
        <dbReference type="ARBA" id="ARBA00005466"/>
    </source>
</evidence>
<dbReference type="Gene3D" id="3.30.465.10">
    <property type="match status" value="2"/>
</dbReference>
<evidence type="ECO:0000313" key="6">
    <source>
        <dbReference type="Proteomes" id="UP000325579"/>
    </source>
</evidence>
<keyword evidence="3" id="KW-0274">FAD</keyword>
<comment type="similarity">
    <text evidence="1">Belongs to the oxygen-dependent FAD-linked oxidoreductase family.</text>
</comment>